<dbReference type="InterPro" id="IPR051886">
    <property type="entry name" value="Seed_Dev/Stress_Resp_Reg"/>
</dbReference>
<feature type="coiled-coil region" evidence="1">
    <location>
        <begin position="197"/>
        <end position="224"/>
    </location>
</feature>
<dbReference type="EnsemblPlants" id="Kaladp0008s0746.1.v1.1">
    <property type="protein sequence ID" value="Kaladp0008s0746.1.v1.1"/>
    <property type="gene ID" value="Kaladp0008s0746.v1.1"/>
</dbReference>
<dbReference type="InterPro" id="IPR025422">
    <property type="entry name" value="TGA_domain"/>
</dbReference>
<dbReference type="GO" id="GO:0043565">
    <property type="term" value="F:sequence-specific DNA binding"/>
    <property type="evidence" value="ECO:0007669"/>
    <property type="project" value="InterPro"/>
</dbReference>
<name>A0A7N0RDP6_KALFE</name>
<protein>
    <recommendedName>
        <fullName evidence="3">DOG1 domain-containing protein</fullName>
    </recommendedName>
</protein>
<evidence type="ECO:0000256" key="1">
    <source>
        <dbReference type="SAM" id="Coils"/>
    </source>
</evidence>
<evidence type="ECO:0000256" key="2">
    <source>
        <dbReference type="SAM" id="MobiDB-lite"/>
    </source>
</evidence>
<dbReference type="Proteomes" id="UP000594263">
    <property type="component" value="Unplaced"/>
</dbReference>
<dbReference type="Gramene" id="Kaladp0008s0746.1.v1.1">
    <property type="protein sequence ID" value="Kaladp0008s0746.1.v1.1"/>
    <property type="gene ID" value="Kaladp0008s0746.v1.1"/>
</dbReference>
<proteinExistence type="predicted"/>
<accession>A0A7N0RDP6</accession>
<feature type="domain" description="DOG1" evidence="3">
    <location>
        <begin position="14"/>
        <end position="262"/>
    </location>
</feature>
<keyword evidence="1" id="KW-0175">Coiled coil</keyword>
<organism evidence="4 5">
    <name type="scientific">Kalanchoe fedtschenkoi</name>
    <name type="common">Lavender scallops</name>
    <name type="synonym">South American air plant</name>
    <dbReference type="NCBI Taxonomy" id="63787"/>
    <lineage>
        <taxon>Eukaryota</taxon>
        <taxon>Viridiplantae</taxon>
        <taxon>Streptophyta</taxon>
        <taxon>Embryophyta</taxon>
        <taxon>Tracheophyta</taxon>
        <taxon>Spermatophyta</taxon>
        <taxon>Magnoliopsida</taxon>
        <taxon>eudicotyledons</taxon>
        <taxon>Gunneridae</taxon>
        <taxon>Pentapetalae</taxon>
        <taxon>Saxifragales</taxon>
        <taxon>Crassulaceae</taxon>
        <taxon>Kalanchoe</taxon>
    </lineage>
</organism>
<evidence type="ECO:0000313" key="4">
    <source>
        <dbReference type="EnsemblPlants" id="Kaladp0008s0746.1.v1.1"/>
    </source>
</evidence>
<dbReference type="Pfam" id="PF14144">
    <property type="entry name" value="DOG1"/>
    <property type="match status" value="1"/>
</dbReference>
<dbReference type="PANTHER" id="PTHR46354">
    <property type="entry name" value="DOG1 DOMAIN-CONTAINING PROTEIN"/>
    <property type="match status" value="1"/>
</dbReference>
<dbReference type="GO" id="GO:0006351">
    <property type="term" value="P:DNA-templated transcription"/>
    <property type="evidence" value="ECO:0007669"/>
    <property type="project" value="InterPro"/>
</dbReference>
<feature type="region of interest" description="Disordered" evidence="2">
    <location>
        <begin position="257"/>
        <end position="280"/>
    </location>
</feature>
<dbReference type="OMA" id="CCFKEWM"/>
<dbReference type="PROSITE" id="PS51806">
    <property type="entry name" value="DOG1"/>
    <property type="match status" value="1"/>
</dbReference>
<keyword evidence="5" id="KW-1185">Reference proteome</keyword>
<reference evidence="4" key="1">
    <citation type="submission" date="2021-01" db="UniProtKB">
        <authorList>
            <consortium name="EnsemblPlants"/>
        </authorList>
    </citation>
    <scope>IDENTIFICATION</scope>
</reference>
<evidence type="ECO:0000259" key="3">
    <source>
        <dbReference type="PROSITE" id="PS51806"/>
    </source>
</evidence>
<dbReference type="AlphaFoldDB" id="A0A7N0RDP6"/>
<dbReference type="PANTHER" id="PTHR46354:SF7">
    <property type="entry name" value="PROTEIN DOG1-LIKE 1"/>
    <property type="match status" value="1"/>
</dbReference>
<feature type="compositionally biased region" description="Basic residues" evidence="2">
    <location>
        <begin position="258"/>
        <end position="269"/>
    </location>
</feature>
<sequence length="280" mass="31448">MADQDGDHESSSSHDRSHTCFRDWINLQKSDLDQLVKLLNPESGVEEEEGASSSSSSNKHFELCAKTVSHFEDYMRNRAELAREDISIYFAPSWCTTLENSLLWIAGCRPSMFIRLVYALCGSEMERNLSQFLLQGTSNGLLGDLSAGQLSSVNMLQLKTVREEEKLTSRLATLQEDIADQPLAVIARGATQVGETSEEADKALDDHERSMANILEEADKIRLKTLKELLGILTPKQGVDFLVASKKLHLSLHEWGKKRDRLHGRHRDARKPPPQSDEES</sequence>
<evidence type="ECO:0000313" key="5">
    <source>
        <dbReference type="Proteomes" id="UP000594263"/>
    </source>
</evidence>